<keyword evidence="2" id="KW-0732">Signal</keyword>
<accession>A0A1Y2LRX7</accession>
<protein>
    <recommendedName>
        <fullName evidence="5">PEBP-like protein</fullName>
    </recommendedName>
</protein>
<gene>
    <name evidence="3" type="ORF">B5807_08395</name>
</gene>
<dbReference type="PANTHER" id="PTHR11362:SF148">
    <property type="entry name" value="CARBOXYPEPTIDASE Y INHIBITOR"/>
    <property type="match status" value="1"/>
</dbReference>
<feature type="signal peptide" evidence="2">
    <location>
        <begin position="1"/>
        <end position="18"/>
    </location>
</feature>
<name>A0A1Y2LRX7_EPING</name>
<organism evidence="3 4">
    <name type="scientific">Epicoccum nigrum</name>
    <name type="common">Soil fungus</name>
    <name type="synonym">Epicoccum purpurascens</name>
    <dbReference type="NCBI Taxonomy" id="105696"/>
    <lineage>
        <taxon>Eukaryota</taxon>
        <taxon>Fungi</taxon>
        <taxon>Dikarya</taxon>
        <taxon>Ascomycota</taxon>
        <taxon>Pezizomycotina</taxon>
        <taxon>Dothideomycetes</taxon>
        <taxon>Pleosporomycetidae</taxon>
        <taxon>Pleosporales</taxon>
        <taxon>Pleosporineae</taxon>
        <taxon>Didymellaceae</taxon>
        <taxon>Epicoccum</taxon>
    </lineage>
</organism>
<evidence type="ECO:0000256" key="2">
    <source>
        <dbReference type="SAM" id="SignalP"/>
    </source>
</evidence>
<dbReference type="Gene3D" id="3.90.280.10">
    <property type="entry name" value="PEBP-like"/>
    <property type="match status" value="1"/>
</dbReference>
<dbReference type="STRING" id="105696.A0A1Y2LRX7"/>
<evidence type="ECO:0000313" key="3">
    <source>
        <dbReference type="EMBL" id="OSS46359.1"/>
    </source>
</evidence>
<dbReference type="InterPro" id="IPR036610">
    <property type="entry name" value="PEBP-like_sf"/>
</dbReference>
<evidence type="ECO:0008006" key="5">
    <source>
        <dbReference type="Google" id="ProtNLM"/>
    </source>
</evidence>
<reference evidence="3 4" key="1">
    <citation type="journal article" date="2017" name="Genome Announc.">
        <title>Genome sequence of the saprophytic ascomycete Epicoccum nigrum ICMP 19927 strain isolated from New Zealand.</title>
        <authorList>
            <person name="Fokin M."/>
            <person name="Fleetwood D."/>
            <person name="Weir B.S."/>
            <person name="Villas-Boas S.G."/>
        </authorList>
    </citation>
    <scope>NUCLEOTIDE SEQUENCE [LARGE SCALE GENOMIC DNA]</scope>
    <source>
        <strain evidence="3 4">ICMP 19927</strain>
    </source>
</reference>
<dbReference type="OMA" id="LHWIQSD"/>
<dbReference type="PANTHER" id="PTHR11362">
    <property type="entry name" value="PHOSPHATIDYLETHANOLAMINE-BINDING PROTEIN"/>
    <property type="match status" value="1"/>
</dbReference>
<dbReference type="Proteomes" id="UP000193240">
    <property type="component" value="Unassembled WGS sequence"/>
</dbReference>
<dbReference type="GO" id="GO:0030414">
    <property type="term" value="F:peptidase inhibitor activity"/>
    <property type="evidence" value="ECO:0007669"/>
    <property type="project" value="TreeGrafter"/>
</dbReference>
<feature type="region of interest" description="Disordered" evidence="1">
    <location>
        <begin position="195"/>
        <end position="217"/>
    </location>
</feature>
<dbReference type="InterPro" id="IPR008914">
    <property type="entry name" value="PEBP"/>
</dbReference>
<dbReference type="SUPFAM" id="SSF49777">
    <property type="entry name" value="PEBP-like"/>
    <property type="match status" value="1"/>
</dbReference>
<dbReference type="AlphaFoldDB" id="A0A1Y2LRX7"/>
<dbReference type="CDD" id="cd00866">
    <property type="entry name" value="PEBP_euk"/>
    <property type="match status" value="1"/>
</dbReference>
<dbReference type="GO" id="GO:0030162">
    <property type="term" value="P:regulation of proteolysis"/>
    <property type="evidence" value="ECO:0007669"/>
    <property type="project" value="TreeGrafter"/>
</dbReference>
<evidence type="ECO:0000256" key="1">
    <source>
        <dbReference type="SAM" id="MobiDB-lite"/>
    </source>
</evidence>
<dbReference type="Pfam" id="PF01161">
    <property type="entry name" value="PBP"/>
    <property type="match status" value="1"/>
</dbReference>
<feature type="chain" id="PRO_5012237623" description="PEBP-like protein" evidence="2">
    <location>
        <begin position="19"/>
        <end position="245"/>
    </location>
</feature>
<dbReference type="GO" id="GO:0005543">
    <property type="term" value="F:phospholipid binding"/>
    <property type="evidence" value="ECO:0007669"/>
    <property type="project" value="TreeGrafter"/>
</dbReference>
<keyword evidence="4" id="KW-1185">Reference proteome</keyword>
<dbReference type="GO" id="GO:0046578">
    <property type="term" value="P:regulation of Ras protein signal transduction"/>
    <property type="evidence" value="ECO:0007669"/>
    <property type="project" value="TreeGrafter"/>
</dbReference>
<dbReference type="EMBL" id="KZ107851">
    <property type="protein sequence ID" value="OSS46359.1"/>
    <property type="molecule type" value="Genomic_DNA"/>
</dbReference>
<dbReference type="InParanoid" id="A0A1Y2LRX7"/>
<evidence type="ECO:0000313" key="4">
    <source>
        <dbReference type="Proteomes" id="UP000193240"/>
    </source>
</evidence>
<sequence length="245" mass="25396">MFTKTILTAAAALGVATAQTGPGFPIPATQALTVSFGNNTISPAGELIPRPETANPPNISSPVWYANSETNDGPGLLVMVDLDVPFNGSRIQLLHWMATDVRVGARDNSTKERPLIFSESPVPFVQPSPPVGDVPHSYNIVVFSQPSDFSLPAQYSNLSSNRVPFDVNQFRADAGLGAPIAGSYFQVQNLTGTATATFPPARSPTPTNTGNASSPGADTNAAIGGKASLVGLSTVLVAAIFAVAF</sequence>
<feature type="compositionally biased region" description="Polar residues" evidence="1">
    <location>
        <begin position="204"/>
        <end position="217"/>
    </location>
</feature>
<dbReference type="InterPro" id="IPR035810">
    <property type="entry name" value="PEBP_euk"/>
</dbReference>
<proteinExistence type="predicted"/>